<evidence type="ECO:0000256" key="2">
    <source>
        <dbReference type="SAM" id="SignalP"/>
    </source>
</evidence>
<feature type="domain" description="Sialate O-acetylesterase" evidence="3">
    <location>
        <begin position="318"/>
        <end position="559"/>
    </location>
</feature>
<dbReference type="Gene3D" id="3.40.50.1110">
    <property type="entry name" value="SGNH hydrolase"/>
    <property type="match status" value="1"/>
</dbReference>
<organism evidence="4 5">
    <name type="scientific">Pontiella desulfatans</name>
    <dbReference type="NCBI Taxonomy" id="2750659"/>
    <lineage>
        <taxon>Bacteria</taxon>
        <taxon>Pseudomonadati</taxon>
        <taxon>Kiritimatiellota</taxon>
        <taxon>Kiritimatiellia</taxon>
        <taxon>Kiritimatiellales</taxon>
        <taxon>Pontiellaceae</taxon>
        <taxon>Pontiella</taxon>
    </lineage>
</organism>
<evidence type="ECO:0000256" key="1">
    <source>
        <dbReference type="ARBA" id="ARBA00022801"/>
    </source>
</evidence>
<dbReference type="GO" id="GO:0005975">
    <property type="term" value="P:carbohydrate metabolic process"/>
    <property type="evidence" value="ECO:0007669"/>
    <property type="project" value="TreeGrafter"/>
</dbReference>
<evidence type="ECO:0000313" key="4">
    <source>
        <dbReference type="EMBL" id="VGO11718.1"/>
    </source>
</evidence>
<dbReference type="PANTHER" id="PTHR22901">
    <property type="entry name" value="SIALATE O-ACETYLESTERASE"/>
    <property type="match status" value="1"/>
</dbReference>
<keyword evidence="2" id="KW-0732">Signal</keyword>
<dbReference type="EMBL" id="CAAHFG010000001">
    <property type="protein sequence ID" value="VGO11718.1"/>
    <property type="molecule type" value="Genomic_DNA"/>
</dbReference>
<feature type="signal peptide" evidence="2">
    <location>
        <begin position="1"/>
        <end position="23"/>
    </location>
</feature>
<dbReference type="SUPFAM" id="SSF49313">
    <property type="entry name" value="Cadherin-like"/>
    <property type="match status" value="1"/>
</dbReference>
<keyword evidence="5" id="KW-1185">Reference proteome</keyword>
<feature type="chain" id="PRO_5025422126" description="Sialate O-acetylesterase domain-containing protein" evidence="2">
    <location>
        <begin position="24"/>
        <end position="1079"/>
    </location>
</feature>
<protein>
    <recommendedName>
        <fullName evidence="3">Sialate O-acetylesterase domain-containing protein</fullName>
    </recommendedName>
</protein>
<dbReference type="AlphaFoldDB" id="A0A6C2TVN6"/>
<accession>A0A6C2TVN6</accession>
<dbReference type="InterPro" id="IPR036514">
    <property type="entry name" value="SGNH_hydro_sf"/>
</dbReference>
<dbReference type="InterPro" id="IPR013783">
    <property type="entry name" value="Ig-like_fold"/>
</dbReference>
<dbReference type="RefSeq" id="WP_136077452.1">
    <property type="nucleotide sequence ID" value="NZ_CAAHFG010000001.1"/>
</dbReference>
<dbReference type="Gene3D" id="2.60.40.10">
    <property type="entry name" value="Immunoglobulins"/>
    <property type="match status" value="1"/>
</dbReference>
<dbReference type="Pfam" id="PF03629">
    <property type="entry name" value="SASA"/>
    <property type="match status" value="1"/>
</dbReference>
<reference evidence="4 5" key="1">
    <citation type="submission" date="2019-04" db="EMBL/GenBank/DDBJ databases">
        <authorList>
            <person name="Van Vliet M D."/>
        </authorList>
    </citation>
    <scope>NUCLEOTIDE SEQUENCE [LARGE SCALE GENOMIC DNA]</scope>
    <source>
        <strain evidence="4 5">F1</strain>
    </source>
</reference>
<dbReference type="Proteomes" id="UP000366872">
    <property type="component" value="Unassembled WGS sequence"/>
</dbReference>
<proteinExistence type="predicted"/>
<gene>
    <name evidence="4" type="ORF">PDESU_00264</name>
</gene>
<dbReference type="InterPro" id="IPR005181">
    <property type="entry name" value="SASA"/>
</dbReference>
<dbReference type="SUPFAM" id="SSF52266">
    <property type="entry name" value="SGNH hydrolase"/>
    <property type="match status" value="1"/>
</dbReference>
<dbReference type="GO" id="GO:0005509">
    <property type="term" value="F:calcium ion binding"/>
    <property type="evidence" value="ECO:0007669"/>
    <property type="project" value="InterPro"/>
</dbReference>
<dbReference type="InterPro" id="IPR015919">
    <property type="entry name" value="Cadherin-like_sf"/>
</dbReference>
<dbReference type="InterPro" id="IPR039329">
    <property type="entry name" value="SIAE"/>
</dbReference>
<dbReference type="GO" id="GO:0001681">
    <property type="term" value="F:sialate O-acetylesterase activity"/>
    <property type="evidence" value="ECO:0007669"/>
    <property type="project" value="InterPro"/>
</dbReference>
<dbReference type="GO" id="GO:0016020">
    <property type="term" value="C:membrane"/>
    <property type="evidence" value="ECO:0007669"/>
    <property type="project" value="InterPro"/>
</dbReference>
<keyword evidence="1" id="KW-0378">Hydrolase</keyword>
<evidence type="ECO:0000259" key="3">
    <source>
        <dbReference type="Pfam" id="PF03629"/>
    </source>
</evidence>
<evidence type="ECO:0000313" key="5">
    <source>
        <dbReference type="Proteomes" id="UP000366872"/>
    </source>
</evidence>
<dbReference type="Pfam" id="PF17963">
    <property type="entry name" value="Big_9"/>
    <property type="match status" value="1"/>
</dbReference>
<name>A0A6C2TVN6_PONDE</name>
<sequence>MKTTRSFTMAMGVVALLCQTSLGATLTVDTTEPGGEAAKHSQMGSYTRAFGTNHANSGFSRGQTFTTADTGDANKAWSVTEFALKKHTTHTFGTNDTIQLWIFEWSPTADADTMDKWITGDGNLSDGDPMNGTGVGEVLVNGDVYELPESITGGHYLHFGFDTPLELAENTAYGAFIVFNDADATGAQFLQLGIGSGGSTYPRGRTLRTESTTNTSYDQDLTFYVTGTKVAGSGGLKLGSPFQDGMVLQRDKAVSVWGLADASASVSVSINGTSTNTTADAEGNWTAVLPAMGYGGPYQMDVISNGETNTLADVLIGDVWIAFGQSNMVRPLSEMEGATTYIDAITNGAPIRCLQVRSMAATSPQTTASMTWHGNSDPSFWTSVGTVFAYENYQKTGVPTAIIWGAWGSSTIEGWMPIQMTNDFPHFAAEMEEYYANDEADAIAMLDGSINYDDVWIRQRPNLIYNRMIHPLLDYGISGFVWYQGEANAGNATDADQYGDTLPAFVTEYRSLFGQGDLAFYGVQLPSYNSTYWPWFREAQDQLLTIPNAYVAVTLDTGLSGNIHPYDKGPIGQRLSLLAQKYEYGLPVEAHGPTLSSVSIAGSDVTVSFSSATGLTTDDAADPAAFEVAGADAVFHAADSASISGSDVTVSSTSVATPMYVRYAWLPYAKDTINLVNSDGLPAAPFRTDTEWADPAPTFSADPFSADPAEENVEYTGSIASAATGAELVFSNLTTGTWLSIAEDGTLGGTPAPGDVGVNSFNVQVTDNIGRTATATMTIEVLAYVAPDLSKYVDTFDGDGLDVNTGSGGGLEYVALTSYTLYVTDNSDNLVFSQGLGSNLGAQHGGVHTANTFPVTHGFTLDVTYSIVGVPGTLSESVGIGLIDGVEGLPGMLYAATKQESLGISLTARNGNQGLNHCTYTEGDAAGILTSLSTAQTISAGTDRTFSLTVDADGNYSYSVDGAAATMGTTTFDLTKEYHFAIYSQRASTGLEIQSVSFVPVNVVTGIGDITMDLSGGGGTHAGFSWYGQSGANYELQARESLTVGIWETVTNVAGEDAVISITEEMDKDNEFYRVKLAE</sequence>
<dbReference type="PANTHER" id="PTHR22901:SF0">
    <property type="entry name" value="SIALATE O-ACETYLESTERASE"/>
    <property type="match status" value="1"/>
</dbReference>